<dbReference type="EMBL" id="SSXH01000049">
    <property type="protein sequence ID" value="THJ75728.1"/>
    <property type="molecule type" value="Genomic_DNA"/>
</dbReference>
<dbReference type="AlphaFoldDB" id="A0A4S5ETB5"/>
<evidence type="ECO:0000256" key="3">
    <source>
        <dbReference type="ARBA" id="ARBA00022679"/>
    </source>
</evidence>
<organism evidence="6 7">
    <name type="scientific">Candidatus Frankia alpina</name>
    <dbReference type="NCBI Taxonomy" id="2699483"/>
    <lineage>
        <taxon>Bacteria</taxon>
        <taxon>Bacillati</taxon>
        <taxon>Actinomycetota</taxon>
        <taxon>Actinomycetes</taxon>
        <taxon>Frankiales</taxon>
        <taxon>Frankiaceae</taxon>
        <taxon>Frankia</taxon>
    </lineage>
</organism>
<sequence>MAQIGGITVSGPSENGDPAATAALPTRPSAEGRPAGVVSAAGRHGDDKASVRGGPVIDGLAVQEAAATALLAGAGGGLAQPRPRPRSGRSPDGVDGFAAADTADLTGAAAEQASTRRGSALLLSGSLGMGHDVMAEACGASLARRGFTARTADSLRMLGGRNGSRGEKVFRGMIAVPGLYDAVHFSQMRTGGRLALAIERASSRYVVPALREELTEHPTDLVISIFATGAAATSRVKPEFPGLVTAVFSTDCCVHRLWVHDNTDLYLVTSQTAARYVRRFAPGAMISVVPTPVREPFYDPPSQEEARVALGIPADAPCVLLMSGSWGLGPLVEGAAEMAAAGIYVLAVAGRNKPLAARLTALSERQHKVIPFGFTDRIPALMAASDLVVTSSGDTCSEARVIGRDLLLIDVVPGHGRDNLQKELERGRAEVTNTDPVSLTRSALACLDRVKPPSDRVAIGPQAWEQAFGSALAQIGFGAHW</sequence>
<dbReference type="InterPro" id="IPR009695">
    <property type="entry name" value="Diacylglyc_glucosyltr_N"/>
</dbReference>
<comment type="caution">
    <text evidence="6">The sequence shown here is derived from an EMBL/GenBank/DDBJ whole genome shotgun (WGS) entry which is preliminary data.</text>
</comment>
<evidence type="ECO:0000256" key="2">
    <source>
        <dbReference type="ARBA" id="ARBA00022676"/>
    </source>
</evidence>
<keyword evidence="3" id="KW-0808">Transferase</keyword>
<accession>A0A4S5ETB5</accession>
<dbReference type="PANTHER" id="PTHR43025">
    <property type="entry name" value="MONOGALACTOSYLDIACYLGLYCEROL SYNTHASE"/>
    <property type="match status" value="1"/>
</dbReference>
<dbReference type="Pfam" id="PF06925">
    <property type="entry name" value="MGDG_synth"/>
    <property type="match status" value="1"/>
</dbReference>
<evidence type="ECO:0000259" key="5">
    <source>
        <dbReference type="Pfam" id="PF06925"/>
    </source>
</evidence>
<name>A0A4S5ETB5_9ACTN</name>
<dbReference type="Gene3D" id="3.40.50.2000">
    <property type="entry name" value="Glycogen Phosphorylase B"/>
    <property type="match status" value="1"/>
</dbReference>
<keyword evidence="7" id="KW-1185">Reference proteome</keyword>
<keyword evidence="6" id="KW-0378">Hydrolase</keyword>
<dbReference type="GO" id="GO:0016758">
    <property type="term" value="F:hexosyltransferase activity"/>
    <property type="evidence" value="ECO:0007669"/>
    <property type="project" value="InterPro"/>
</dbReference>
<feature type="region of interest" description="Disordered" evidence="4">
    <location>
        <begin position="1"/>
        <end position="54"/>
    </location>
</feature>
<dbReference type="GO" id="GO:0016020">
    <property type="term" value="C:membrane"/>
    <property type="evidence" value="ECO:0007669"/>
    <property type="project" value="GOC"/>
</dbReference>
<dbReference type="OrthoDB" id="9810950at2"/>
<reference evidence="6 7" key="1">
    <citation type="submission" date="2019-04" db="EMBL/GenBank/DDBJ databases">
        <title>Draft genome sequences for three unisolated Alnus-infective Frankia Sp+ strains, AgTrS, AiOr and AvVan, the first sequenced Frankia strains able to sporulate in-planta.</title>
        <authorList>
            <person name="Bethencourt L."/>
            <person name="Vautrin F."/>
            <person name="Taib N."/>
            <person name="Dubost A."/>
            <person name="Castro-Garcia L."/>
            <person name="Imbaud O."/>
            <person name="Abrouk D."/>
            <person name="Fournier P."/>
            <person name="Briolay J."/>
            <person name="Nguyen A."/>
            <person name="Normand P."/>
            <person name="Fernandez M.P."/>
            <person name="Brochier-Armanet C."/>
            <person name="Herrera-Belaroussi A."/>
        </authorList>
    </citation>
    <scope>NUCLEOTIDE SEQUENCE [LARGE SCALE GENOMIC DNA]</scope>
    <source>
        <strain evidence="6 7">AvVan</strain>
    </source>
</reference>
<dbReference type="SUPFAM" id="SSF53756">
    <property type="entry name" value="UDP-Glycosyltransferase/glycogen phosphorylase"/>
    <property type="match status" value="1"/>
</dbReference>
<dbReference type="PANTHER" id="PTHR43025:SF3">
    <property type="entry name" value="MONOGALACTOSYLDIACYLGLYCEROL SYNTHASE 1, CHLOROPLASTIC"/>
    <property type="match status" value="1"/>
</dbReference>
<dbReference type="Proteomes" id="UP000305282">
    <property type="component" value="Unassembled WGS sequence"/>
</dbReference>
<protein>
    <submittedName>
        <fullName evidence="6">Glycosyl hydrolase</fullName>
    </submittedName>
</protein>
<dbReference type="RefSeq" id="WP_136446944.1">
    <property type="nucleotide sequence ID" value="NZ_SSXH01000049.1"/>
</dbReference>
<proteinExistence type="inferred from homology"/>
<evidence type="ECO:0000313" key="6">
    <source>
        <dbReference type="EMBL" id="THJ75728.1"/>
    </source>
</evidence>
<evidence type="ECO:0000256" key="1">
    <source>
        <dbReference type="ARBA" id="ARBA00006962"/>
    </source>
</evidence>
<gene>
    <name evidence="6" type="ORF">E7Y31_03815</name>
</gene>
<comment type="similarity">
    <text evidence="1">Belongs to the glycosyltransferase 28 family.</text>
</comment>
<evidence type="ECO:0000313" key="7">
    <source>
        <dbReference type="Proteomes" id="UP000305282"/>
    </source>
</evidence>
<dbReference type="InterPro" id="IPR050519">
    <property type="entry name" value="Glycosyltransf_28_UgtP"/>
</dbReference>
<evidence type="ECO:0000256" key="4">
    <source>
        <dbReference type="SAM" id="MobiDB-lite"/>
    </source>
</evidence>
<feature type="domain" description="Diacylglycerol glucosyltransferase N-terminal" evidence="5">
    <location>
        <begin position="204"/>
        <end position="275"/>
    </location>
</feature>
<dbReference type="GO" id="GO:0016787">
    <property type="term" value="F:hydrolase activity"/>
    <property type="evidence" value="ECO:0007669"/>
    <property type="project" value="UniProtKB-KW"/>
</dbReference>
<keyword evidence="2" id="KW-0328">Glycosyltransferase</keyword>
<feature type="region of interest" description="Disordered" evidence="4">
    <location>
        <begin position="75"/>
        <end position="98"/>
    </location>
</feature>
<dbReference type="GO" id="GO:0009247">
    <property type="term" value="P:glycolipid biosynthetic process"/>
    <property type="evidence" value="ECO:0007669"/>
    <property type="project" value="InterPro"/>
</dbReference>